<dbReference type="PIRSF" id="PIRSF029928">
    <property type="entry name" value="Late_competence_ComGC"/>
    <property type="match status" value="1"/>
</dbReference>
<protein>
    <recommendedName>
        <fullName evidence="10">ComG operon protein 3</fullName>
    </recommendedName>
</protein>
<dbReference type="AlphaFoldDB" id="A0AB39HLB9"/>
<comment type="similarity">
    <text evidence="9 10">Belongs to the ComGC family.</text>
</comment>
<evidence type="ECO:0000256" key="8">
    <source>
        <dbReference type="ARBA" id="ARBA00023287"/>
    </source>
</evidence>
<keyword evidence="8 10" id="KW-0178">Competence</keyword>
<evidence type="ECO:0000256" key="10">
    <source>
        <dbReference type="PIRNR" id="PIRNR029928"/>
    </source>
</evidence>
<evidence type="ECO:0000313" key="12">
    <source>
        <dbReference type="EMBL" id="XDK31345.1"/>
    </source>
</evidence>
<feature type="transmembrane region" description="Helical" evidence="10">
    <location>
        <begin position="7"/>
        <end position="28"/>
    </location>
</feature>
<dbReference type="GO" id="GO:0015627">
    <property type="term" value="C:type II protein secretion system complex"/>
    <property type="evidence" value="ECO:0007669"/>
    <property type="project" value="InterPro"/>
</dbReference>
<proteinExistence type="inferred from homology"/>
<comment type="subunit">
    <text evidence="10">Homodimer.</text>
</comment>
<dbReference type="PANTHER" id="PTHR30093:SF2">
    <property type="entry name" value="TYPE II SECRETION SYSTEM PROTEIN H"/>
    <property type="match status" value="1"/>
</dbReference>
<dbReference type="Pfam" id="PF07963">
    <property type="entry name" value="N_methyl"/>
    <property type="match status" value="1"/>
</dbReference>
<keyword evidence="6 10" id="KW-1133">Transmembrane helix</keyword>
<dbReference type="EMBL" id="CP162599">
    <property type="protein sequence ID" value="XDK31345.1"/>
    <property type="molecule type" value="Genomic_DNA"/>
</dbReference>
<keyword evidence="4 11" id="KW-0488">Methylation</keyword>
<keyword evidence="7 10" id="KW-0472">Membrane</keyword>
<evidence type="ECO:0000256" key="9">
    <source>
        <dbReference type="ARBA" id="ARBA00043982"/>
    </source>
</evidence>
<dbReference type="InterPro" id="IPR045584">
    <property type="entry name" value="Pilin-like"/>
</dbReference>
<evidence type="ECO:0000256" key="2">
    <source>
        <dbReference type="ARBA" id="ARBA00004241"/>
    </source>
</evidence>
<dbReference type="GO" id="GO:0005886">
    <property type="term" value="C:plasma membrane"/>
    <property type="evidence" value="ECO:0007669"/>
    <property type="project" value="UniProtKB-SubCell"/>
</dbReference>
<dbReference type="NCBIfam" id="NF040999">
    <property type="entry name" value="pilin_ComGC"/>
    <property type="match status" value="1"/>
</dbReference>
<organism evidence="12">
    <name type="scientific">Ornithinibacillus sp. 4-3</name>
    <dbReference type="NCBI Taxonomy" id="3231488"/>
    <lineage>
        <taxon>Bacteria</taxon>
        <taxon>Bacillati</taxon>
        <taxon>Bacillota</taxon>
        <taxon>Bacilli</taxon>
        <taxon>Bacillales</taxon>
        <taxon>Bacillaceae</taxon>
        <taxon>Ornithinibacillus</taxon>
    </lineage>
</organism>
<gene>
    <name evidence="12" type="primary">comGC</name>
    <name evidence="12" type="ORF">AB4Y30_09880</name>
</gene>
<name>A0AB39HLB9_9BACI</name>
<evidence type="ECO:0000256" key="4">
    <source>
        <dbReference type="ARBA" id="ARBA00022481"/>
    </source>
</evidence>
<keyword evidence="5 10" id="KW-0812">Transmembrane</keyword>
<dbReference type="GO" id="GO:0030420">
    <property type="term" value="P:establishment of competence for transformation"/>
    <property type="evidence" value="ECO:0007669"/>
    <property type="project" value="UniProtKB-UniRule"/>
</dbReference>
<evidence type="ECO:0000256" key="3">
    <source>
        <dbReference type="ARBA" id="ARBA00022475"/>
    </source>
</evidence>
<sequence length="102" mass="11340">MMKSEKGFTLVEMLIVLLIIAILIILIVPNLSGRTKEVNEKGCEALKQVVQSQVQLYYVENGQYPSNLNELVTDGYITETQTTCSNQKSLIYSDGVVSIPND</sequence>
<comment type="function">
    <text evidence="10">Required for transformation and DNA binding.</text>
</comment>
<dbReference type="NCBIfam" id="TIGR02532">
    <property type="entry name" value="IV_pilin_GFxxxE"/>
    <property type="match status" value="1"/>
</dbReference>
<dbReference type="PRINTS" id="PR00813">
    <property type="entry name" value="BCTERIALGSPG"/>
</dbReference>
<dbReference type="InterPro" id="IPR012902">
    <property type="entry name" value="N_methyl_site"/>
</dbReference>
<keyword evidence="10" id="KW-0813">Transport</keyword>
<evidence type="ECO:0000256" key="1">
    <source>
        <dbReference type="ARBA" id="ARBA00004162"/>
    </source>
</evidence>
<comment type="subcellular location">
    <subcellularLocation>
        <location evidence="1">Cell membrane</location>
        <topology evidence="1">Single-pass membrane protein</topology>
    </subcellularLocation>
    <subcellularLocation>
        <location evidence="2">Cell surface</location>
    </subcellularLocation>
</comment>
<feature type="chain" id="PRO_5044363264" description="ComG operon protein 3" evidence="11">
    <location>
        <begin position="8"/>
        <end position="102"/>
    </location>
</feature>
<evidence type="ECO:0000256" key="5">
    <source>
        <dbReference type="ARBA" id="ARBA00022692"/>
    </source>
</evidence>
<feature type="modified residue" description="N-methylphenylalanine" evidence="11">
    <location>
        <position position="8"/>
    </location>
</feature>
<evidence type="ECO:0000256" key="6">
    <source>
        <dbReference type="ARBA" id="ARBA00022989"/>
    </source>
</evidence>
<feature type="propeptide" id="PRO_5044363263" evidence="11">
    <location>
        <begin position="1"/>
        <end position="7"/>
    </location>
</feature>
<dbReference type="RefSeq" id="WP_368652073.1">
    <property type="nucleotide sequence ID" value="NZ_CP162599.1"/>
</dbReference>
<dbReference type="PANTHER" id="PTHR30093">
    <property type="entry name" value="GENERAL SECRETION PATHWAY PROTEIN G"/>
    <property type="match status" value="1"/>
</dbReference>
<dbReference type="GO" id="GO:0015628">
    <property type="term" value="P:protein secretion by the type II secretion system"/>
    <property type="evidence" value="ECO:0007669"/>
    <property type="project" value="InterPro"/>
</dbReference>
<dbReference type="PROSITE" id="PS00409">
    <property type="entry name" value="PROKAR_NTER_METHYL"/>
    <property type="match status" value="1"/>
</dbReference>
<reference evidence="12" key="1">
    <citation type="submission" date="2024-07" db="EMBL/GenBank/DDBJ databases">
        <title>Halotolerant mesophilic bacterium Ornithinibacillus sp. 4-3, sp. nov., isolated from soil.</title>
        <authorList>
            <person name="Sidarenka A.V."/>
            <person name="Guliayeva D.E."/>
            <person name="Leanovich S.I."/>
            <person name="Hileuskaya K.S."/>
            <person name="Akhremchuk A.E."/>
            <person name="Sikolenko M.A."/>
            <person name="Valentovich L.N."/>
        </authorList>
    </citation>
    <scope>NUCLEOTIDE SEQUENCE</scope>
    <source>
        <strain evidence="12">4-3</strain>
    </source>
</reference>
<dbReference type="GO" id="GO:0009986">
    <property type="term" value="C:cell surface"/>
    <property type="evidence" value="ECO:0007669"/>
    <property type="project" value="UniProtKB-SubCell"/>
</dbReference>
<evidence type="ECO:0000256" key="11">
    <source>
        <dbReference type="PIRSR" id="PIRSR029928-50"/>
    </source>
</evidence>
<dbReference type="InterPro" id="IPR016940">
    <property type="entry name" value="ComGC"/>
</dbReference>
<dbReference type="Gene3D" id="3.30.700.10">
    <property type="entry name" value="Glycoprotein, Type 4 Pilin"/>
    <property type="match status" value="1"/>
</dbReference>
<dbReference type="InterPro" id="IPR000983">
    <property type="entry name" value="Bac_GSPG_pilin"/>
</dbReference>
<evidence type="ECO:0000256" key="7">
    <source>
        <dbReference type="ARBA" id="ARBA00023136"/>
    </source>
</evidence>
<accession>A0AB39HLB9</accession>
<keyword evidence="3 10" id="KW-1003">Cell membrane</keyword>
<dbReference type="SUPFAM" id="SSF54523">
    <property type="entry name" value="Pili subunits"/>
    <property type="match status" value="1"/>
</dbReference>